<evidence type="ECO:0000256" key="1">
    <source>
        <dbReference type="ARBA" id="ARBA00023015"/>
    </source>
</evidence>
<gene>
    <name evidence="6" type="ORF">OEW28_08805</name>
</gene>
<accession>A0ABT2ZC58</accession>
<dbReference type="Gene3D" id="1.10.10.60">
    <property type="entry name" value="Homeodomain-like"/>
    <property type="match status" value="1"/>
</dbReference>
<evidence type="ECO:0000259" key="5">
    <source>
        <dbReference type="PROSITE" id="PS50977"/>
    </source>
</evidence>
<protein>
    <submittedName>
        <fullName evidence="6">TetR/AcrR family transcriptional regulator</fullName>
    </submittedName>
</protein>
<keyword evidence="2 4" id="KW-0238">DNA-binding</keyword>
<reference evidence="6 7" key="1">
    <citation type="submission" date="2022-10" db="EMBL/GenBank/DDBJ databases">
        <title>Defluviimonas sp. nov., isolated from ocean surface water.</title>
        <authorList>
            <person name="He W."/>
            <person name="Wang L."/>
            <person name="Zhang D.-F."/>
        </authorList>
    </citation>
    <scope>NUCLEOTIDE SEQUENCE [LARGE SCALE GENOMIC DNA]</scope>
    <source>
        <strain evidence="6 7">WL0002</strain>
    </source>
</reference>
<keyword evidence="7" id="KW-1185">Reference proteome</keyword>
<dbReference type="InterPro" id="IPR011075">
    <property type="entry name" value="TetR_C"/>
</dbReference>
<dbReference type="InterPro" id="IPR036271">
    <property type="entry name" value="Tet_transcr_reg_TetR-rel_C_sf"/>
</dbReference>
<evidence type="ECO:0000313" key="7">
    <source>
        <dbReference type="Proteomes" id="UP001652542"/>
    </source>
</evidence>
<keyword evidence="1" id="KW-0805">Transcription regulation</keyword>
<dbReference type="InterPro" id="IPR009057">
    <property type="entry name" value="Homeodomain-like_sf"/>
</dbReference>
<evidence type="ECO:0000313" key="6">
    <source>
        <dbReference type="EMBL" id="MCV2868725.1"/>
    </source>
</evidence>
<name>A0ABT2ZC58_9RHOB</name>
<feature type="DNA-binding region" description="H-T-H motif" evidence="4">
    <location>
        <begin position="13"/>
        <end position="32"/>
    </location>
</feature>
<dbReference type="PANTHER" id="PTHR47506">
    <property type="entry name" value="TRANSCRIPTIONAL REGULATORY PROTEIN"/>
    <property type="match status" value="1"/>
</dbReference>
<sequence>MGAFWQNGYVATSVSDVVRETGLNTASMYKEFGDKDGLFREALGYYRGHVIGPRYQILRDNPNLAGVETFLKNVLTGAAKTEYKGCLMMNHLAQKHAISPEAAEQVEAFCAEIESLVETALRNAQSDGDIAPDKDAKELASFIVFCVHGAVLYGRHDSKKDEISVFYDMIIGALKH</sequence>
<dbReference type="Pfam" id="PF00440">
    <property type="entry name" value="TetR_N"/>
    <property type="match status" value="1"/>
</dbReference>
<dbReference type="InterPro" id="IPR001647">
    <property type="entry name" value="HTH_TetR"/>
</dbReference>
<dbReference type="Gene3D" id="1.10.357.10">
    <property type="entry name" value="Tetracycline Repressor, domain 2"/>
    <property type="match status" value="1"/>
</dbReference>
<dbReference type="RefSeq" id="WP_263734319.1">
    <property type="nucleotide sequence ID" value="NZ_JAOWKY010000001.1"/>
</dbReference>
<dbReference type="SUPFAM" id="SSF46689">
    <property type="entry name" value="Homeodomain-like"/>
    <property type="match status" value="1"/>
</dbReference>
<dbReference type="EMBL" id="JAOWKY010000001">
    <property type="protein sequence ID" value="MCV2868725.1"/>
    <property type="molecule type" value="Genomic_DNA"/>
</dbReference>
<dbReference type="PROSITE" id="PS50977">
    <property type="entry name" value="HTH_TETR_2"/>
    <property type="match status" value="1"/>
</dbReference>
<dbReference type="Proteomes" id="UP001652542">
    <property type="component" value="Unassembled WGS sequence"/>
</dbReference>
<keyword evidence="3" id="KW-0804">Transcription</keyword>
<evidence type="ECO:0000256" key="4">
    <source>
        <dbReference type="PROSITE-ProRule" id="PRU00335"/>
    </source>
</evidence>
<comment type="caution">
    <text evidence="6">The sequence shown here is derived from an EMBL/GenBank/DDBJ whole genome shotgun (WGS) entry which is preliminary data.</text>
</comment>
<proteinExistence type="predicted"/>
<dbReference type="Pfam" id="PF16925">
    <property type="entry name" value="TetR_C_13"/>
    <property type="match status" value="1"/>
</dbReference>
<dbReference type="SUPFAM" id="SSF48498">
    <property type="entry name" value="Tetracyclin repressor-like, C-terminal domain"/>
    <property type="match status" value="1"/>
</dbReference>
<organism evidence="6 7">
    <name type="scientific">Albidovulum marisflavi</name>
    <dbReference type="NCBI Taxonomy" id="2984159"/>
    <lineage>
        <taxon>Bacteria</taxon>
        <taxon>Pseudomonadati</taxon>
        <taxon>Pseudomonadota</taxon>
        <taxon>Alphaproteobacteria</taxon>
        <taxon>Rhodobacterales</taxon>
        <taxon>Paracoccaceae</taxon>
        <taxon>Albidovulum</taxon>
    </lineage>
</organism>
<evidence type="ECO:0000256" key="2">
    <source>
        <dbReference type="ARBA" id="ARBA00023125"/>
    </source>
</evidence>
<feature type="domain" description="HTH tetR-type" evidence="5">
    <location>
        <begin position="1"/>
        <end position="50"/>
    </location>
</feature>
<dbReference type="PANTHER" id="PTHR47506:SF10">
    <property type="entry name" value="TRANSCRIPTIONAL REGULATORY PROTEIN"/>
    <property type="match status" value="1"/>
</dbReference>
<evidence type="ECO:0000256" key="3">
    <source>
        <dbReference type="ARBA" id="ARBA00023163"/>
    </source>
</evidence>